<proteinExistence type="inferred from homology"/>
<organism evidence="2 3">
    <name type="scientific">Spartinivicinus marinus</name>
    <dbReference type="NCBI Taxonomy" id="2994442"/>
    <lineage>
        <taxon>Bacteria</taxon>
        <taxon>Pseudomonadati</taxon>
        <taxon>Pseudomonadota</taxon>
        <taxon>Gammaproteobacteria</taxon>
        <taxon>Oceanospirillales</taxon>
        <taxon>Zooshikellaceae</taxon>
        <taxon>Spartinivicinus</taxon>
    </lineage>
</organism>
<dbReference type="Gene3D" id="3.40.190.150">
    <property type="entry name" value="Bordetella uptake gene, domain 1"/>
    <property type="match status" value="1"/>
</dbReference>
<comment type="similarity">
    <text evidence="1">Belongs to the UPF0065 (bug) family.</text>
</comment>
<evidence type="ECO:0000313" key="3">
    <source>
        <dbReference type="Proteomes" id="UP000569732"/>
    </source>
</evidence>
<reference evidence="2 3" key="1">
    <citation type="submission" date="2020-07" db="EMBL/GenBank/DDBJ databases">
        <title>Endozoicomonas sp. nov., isolated from sediment.</title>
        <authorList>
            <person name="Gu T."/>
        </authorList>
    </citation>
    <scope>NUCLEOTIDE SEQUENCE [LARGE SCALE GENOMIC DNA]</scope>
    <source>
        <strain evidence="2 3">SM1973</strain>
    </source>
</reference>
<dbReference type="InterPro" id="IPR042100">
    <property type="entry name" value="Bug_dom1"/>
</dbReference>
<dbReference type="PANTHER" id="PTHR42928:SF5">
    <property type="entry name" value="BLR1237 PROTEIN"/>
    <property type="match status" value="1"/>
</dbReference>
<dbReference type="AlphaFoldDB" id="A0A853IBI7"/>
<evidence type="ECO:0008006" key="4">
    <source>
        <dbReference type="Google" id="ProtNLM"/>
    </source>
</evidence>
<dbReference type="Gene3D" id="3.40.190.10">
    <property type="entry name" value="Periplasmic binding protein-like II"/>
    <property type="match status" value="1"/>
</dbReference>
<dbReference type="InterPro" id="IPR005064">
    <property type="entry name" value="BUG"/>
</dbReference>
<name>A0A853IBI7_9GAMM</name>
<evidence type="ECO:0000256" key="1">
    <source>
        <dbReference type="ARBA" id="ARBA00006987"/>
    </source>
</evidence>
<dbReference type="PANTHER" id="PTHR42928">
    <property type="entry name" value="TRICARBOXYLATE-BINDING PROTEIN"/>
    <property type="match status" value="1"/>
</dbReference>
<dbReference type="RefSeq" id="WP_180571199.1">
    <property type="nucleotide sequence ID" value="NZ_JACCKB010000067.1"/>
</dbReference>
<dbReference type="EMBL" id="JACCKB010000067">
    <property type="protein sequence ID" value="NYZ69202.1"/>
    <property type="molecule type" value="Genomic_DNA"/>
</dbReference>
<protein>
    <recommendedName>
        <fullName evidence="4">Tripartite tricarboxylate transporter substrate binding protein</fullName>
    </recommendedName>
</protein>
<sequence length="292" mass="33249">MLRIIVPYGRGGGSDQLSRAMGNAIQKATKIKVIITNRPDRGGAEAVDIFARLKPKDWVILQATDNLIANYINGIIKLHPTKELIPIAITQLTFSQIYIHPQNPHYSNWQEFLQYAKTKPTTIANVGNRGSMEYLSIQGIELNLGVTLHQKSYDRPNHRYQALLNGEVNALIEQPGDVDMLLNIKSIKPILTLLDKRPLVFKEVPSLPDVGLSLTPLYRFRGFFALKATPKKQLKWLETIINQAWQTPAFQAFNKEKHMHLLDSYMDSKQATLFINQLIETYRNMSNKTQIN</sequence>
<gene>
    <name evidence="2" type="ORF">H0A36_24600</name>
</gene>
<comment type="caution">
    <text evidence="2">The sequence shown here is derived from an EMBL/GenBank/DDBJ whole genome shotgun (WGS) entry which is preliminary data.</text>
</comment>
<dbReference type="Pfam" id="PF03401">
    <property type="entry name" value="TctC"/>
    <property type="match status" value="1"/>
</dbReference>
<keyword evidence="3" id="KW-1185">Reference proteome</keyword>
<accession>A0A853IBI7</accession>
<dbReference type="Proteomes" id="UP000569732">
    <property type="component" value="Unassembled WGS sequence"/>
</dbReference>
<evidence type="ECO:0000313" key="2">
    <source>
        <dbReference type="EMBL" id="NYZ69202.1"/>
    </source>
</evidence>